<name>A0ABX0YDC3_9PSED</name>
<dbReference type="GO" id="GO:0016787">
    <property type="term" value="F:hydrolase activity"/>
    <property type="evidence" value="ECO:0007669"/>
    <property type="project" value="UniProtKB-KW"/>
</dbReference>
<dbReference type="SFLD" id="SFLDG01135">
    <property type="entry name" value="C1.5.6:_HAD__Beta-PGM__Phospha"/>
    <property type="match status" value="1"/>
</dbReference>
<comment type="cofactor">
    <cofactor evidence="1">
        <name>Mg(2+)</name>
        <dbReference type="ChEBI" id="CHEBI:18420"/>
    </cofactor>
</comment>
<dbReference type="PANTHER" id="PTHR43434">
    <property type="entry name" value="PHOSPHOGLYCOLATE PHOSPHATASE"/>
    <property type="match status" value="1"/>
</dbReference>
<dbReference type="SFLD" id="SFLDS00003">
    <property type="entry name" value="Haloacid_Dehalogenase"/>
    <property type="match status" value="1"/>
</dbReference>
<dbReference type="Gene3D" id="3.40.50.1000">
    <property type="entry name" value="HAD superfamily/HAD-like"/>
    <property type="match status" value="1"/>
</dbReference>
<sequence length="225" mass="24509">MPDYDLLVFDWDGTLADSIGRIVDAMQHAAASCDLAPRDATQVKGIIGLGLPEAILSLYPQLDEAAVGAFRDQYAQRYIALEATPSPLFDGVLEGLERFRRDGFQLAVATGKARRGLDRVLKAHGLDTFFDITRAADETRSKPHPLMLEEILQHCGVGPERALMIGDSAFDLQMARNAGMPCVAVGYGAIELKALLAYEPVLAIDRFPQLTAWLQPGEPLSARSE</sequence>
<dbReference type="EMBL" id="JAAVJI010000002">
    <property type="protein sequence ID" value="NJP00068.1"/>
    <property type="molecule type" value="Genomic_DNA"/>
</dbReference>
<organism evidence="3 4">
    <name type="scientific">Pseudomonas quercus</name>
    <dbReference type="NCBI Taxonomy" id="2722792"/>
    <lineage>
        <taxon>Bacteria</taxon>
        <taxon>Pseudomonadati</taxon>
        <taxon>Pseudomonadota</taxon>
        <taxon>Gammaproteobacteria</taxon>
        <taxon>Pseudomonadales</taxon>
        <taxon>Pseudomonadaceae</taxon>
        <taxon>Pseudomonas</taxon>
    </lineage>
</organism>
<keyword evidence="4" id="KW-1185">Reference proteome</keyword>
<accession>A0ABX0YDC3</accession>
<evidence type="ECO:0000256" key="2">
    <source>
        <dbReference type="ARBA" id="ARBA00022723"/>
    </source>
</evidence>
<dbReference type="InterPro" id="IPR023214">
    <property type="entry name" value="HAD_sf"/>
</dbReference>
<dbReference type="InterPro" id="IPR006439">
    <property type="entry name" value="HAD-SF_hydro_IA"/>
</dbReference>
<dbReference type="RefSeq" id="WP_168081866.1">
    <property type="nucleotide sequence ID" value="NZ_JAAVJI010000002.1"/>
</dbReference>
<dbReference type="PANTHER" id="PTHR43434:SF24">
    <property type="entry name" value="HYDROLASE-RELATED"/>
    <property type="match status" value="1"/>
</dbReference>
<dbReference type="NCBIfam" id="TIGR01509">
    <property type="entry name" value="HAD-SF-IA-v3"/>
    <property type="match status" value="1"/>
</dbReference>
<keyword evidence="2" id="KW-0479">Metal-binding</keyword>
<dbReference type="InterPro" id="IPR050155">
    <property type="entry name" value="HAD-like_hydrolase_sf"/>
</dbReference>
<dbReference type="InterPro" id="IPR036412">
    <property type="entry name" value="HAD-like_sf"/>
</dbReference>
<keyword evidence="3" id="KW-0378">Hydrolase</keyword>
<reference evidence="3 4" key="1">
    <citation type="submission" date="2020-03" db="EMBL/GenBank/DDBJ databases">
        <authorList>
            <person name="Wang L."/>
            <person name="He N."/>
            <person name="Li Y."/>
            <person name="Fang Y."/>
            <person name="Zhang F."/>
        </authorList>
    </citation>
    <scope>NUCLEOTIDE SEQUENCE [LARGE SCALE GENOMIC DNA]</scope>
    <source>
        <strain evidence="4">hsmgli-8</strain>
    </source>
</reference>
<protein>
    <submittedName>
        <fullName evidence="3">HAD-IA family hydrolase</fullName>
    </submittedName>
</protein>
<gene>
    <name evidence="3" type="ORF">HBH25_04225</name>
</gene>
<dbReference type="NCBIfam" id="TIGR01549">
    <property type="entry name" value="HAD-SF-IA-v1"/>
    <property type="match status" value="1"/>
</dbReference>
<dbReference type="Proteomes" id="UP000746535">
    <property type="component" value="Unassembled WGS sequence"/>
</dbReference>
<dbReference type="SUPFAM" id="SSF56784">
    <property type="entry name" value="HAD-like"/>
    <property type="match status" value="1"/>
</dbReference>
<dbReference type="InterPro" id="IPR041492">
    <property type="entry name" value="HAD_2"/>
</dbReference>
<proteinExistence type="predicted"/>
<comment type="caution">
    <text evidence="3">The sequence shown here is derived from an EMBL/GenBank/DDBJ whole genome shotgun (WGS) entry which is preliminary data.</text>
</comment>
<evidence type="ECO:0000313" key="3">
    <source>
        <dbReference type="EMBL" id="NJP00068.1"/>
    </source>
</evidence>
<dbReference type="Pfam" id="PF13419">
    <property type="entry name" value="HAD_2"/>
    <property type="match status" value="1"/>
</dbReference>
<dbReference type="InterPro" id="IPR023198">
    <property type="entry name" value="PGP-like_dom2"/>
</dbReference>
<dbReference type="SFLD" id="SFLDG01129">
    <property type="entry name" value="C1.5:_HAD__Beta-PGM__Phosphata"/>
    <property type="match status" value="1"/>
</dbReference>
<evidence type="ECO:0000256" key="1">
    <source>
        <dbReference type="ARBA" id="ARBA00001946"/>
    </source>
</evidence>
<dbReference type="Gene3D" id="1.10.150.240">
    <property type="entry name" value="Putative phosphatase, domain 2"/>
    <property type="match status" value="1"/>
</dbReference>
<evidence type="ECO:0000313" key="4">
    <source>
        <dbReference type="Proteomes" id="UP000746535"/>
    </source>
</evidence>